<sequence>MSDKPLSDLVRQGWQVINYAVNDAGGTAVYHNVLVARQGQHKLLTIRKKMVGEGVVVSELEV</sequence>
<proteinExistence type="predicted"/>
<dbReference type="EMBL" id="JACIDM010000002">
    <property type="protein sequence ID" value="MBB4082770.1"/>
    <property type="molecule type" value="Genomic_DNA"/>
</dbReference>
<dbReference type="Proteomes" id="UP000529946">
    <property type="component" value="Unassembled WGS sequence"/>
</dbReference>
<dbReference type="AlphaFoldDB" id="A0A7W6NNV6"/>
<accession>A0A7W6NNV6</accession>
<keyword evidence="2" id="KW-1185">Reference proteome</keyword>
<comment type="caution">
    <text evidence="1">The sequence shown here is derived from an EMBL/GenBank/DDBJ whole genome shotgun (WGS) entry which is preliminary data.</text>
</comment>
<organism evidence="1 2">
    <name type="scientific">Brevundimonas lenta</name>
    <dbReference type="NCBI Taxonomy" id="424796"/>
    <lineage>
        <taxon>Bacteria</taxon>
        <taxon>Pseudomonadati</taxon>
        <taxon>Pseudomonadota</taxon>
        <taxon>Alphaproteobacteria</taxon>
        <taxon>Caulobacterales</taxon>
        <taxon>Caulobacteraceae</taxon>
        <taxon>Brevundimonas</taxon>
    </lineage>
</organism>
<gene>
    <name evidence="1" type="ORF">GGR12_001636</name>
</gene>
<dbReference type="RefSeq" id="WP_183203932.1">
    <property type="nucleotide sequence ID" value="NZ_BAAAER010000001.1"/>
</dbReference>
<name>A0A7W6NNV6_9CAUL</name>
<evidence type="ECO:0000313" key="2">
    <source>
        <dbReference type="Proteomes" id="UP000529946"/>
    </source>
</evidence>
<reference evidence="1 2" key="1">
    <citation type="submission" date="2020-08" db="EMBL/GenBank/DDBJ databases">
        <title>Genomic Encyclopedia of Type Strains, Phase IV (KMG-IV): sequencing the most valuable type-strain genomes for metagenomic binning, comparative biology and taxonomic classification.</title>
        <authorList>
            <person name="Goeker M."/>
        </authorList>
    </citation>
    <scope>NUCLEOTIDE SEQUENCE [LARGE SCALE GENOMIC DNA]</scope>
    <source>
        <strain evidence="1 2">DSM 23960</strain>
    </source>
</reference>
<evidence type="ECO:0000313" key="1">
    <source>
        <dbReference type="EMBL" id="MBB4082770.1"/>
    </source>
</evidence>
<protein>
    <submittedName>
        <fullName evidence="1">Uncharacterized protein</fullName>
    </submittedName>
</protein>